<sequence>MTLFLISGFVTVVLMAVNLYFKRAVIDAVMWWFAGLMAASSGATFFHKFYFASTIEFSSQIFAFGTVACLKNFICFNFYVVHRCLFYHDVRIAEKEKKNINKTINGLTCNDFNDDFWNFSVSDRYQTLSFLISATLKLVGIIMILVQVAIAQHPNSFDNVFLIACLLSLSFELGSYSRWFSLKMTGLIFSIGSISLIMKLFVDKIALLPLYFENRSVGYSNILTFVVGISFYLAGSFLMLFRILTTKNSIRFYSKLKCRRIILIYLFIFTIGWVGTISGVAISSEISALKIVSLGAGLIFILTVILTMLQKLNLFKYLATFFGVLNLVLISLPIIQLLEDLNLSRTKVSEILYFCGSVIVHLISSFFLITILVENFKSNLISENNEKLDEVVKDEEEDQEKKGPPKKHIEFKSKITSFFRRMFSKKKEDLKKSDNEEEMDIEEVAAKMDHQNQQIEIDIENEEIGVNNKNSFSAEDVQVPLIPVDDNNFENAAPFEGNQLSRKNSNELRFSVNNTRGLDMQNTMDAKETADDSDGRILPTLLKKDSEENDNISGKSGFFQRASTLGRSRVTTNEEKKDPSQVSETNSIISGFFKRVSSLGRSRSPTIDSKSKITEDIIKQAKNNNLQEILEEGSVEEENCDFERNSINQVLPLKDLKQKGIFLESAVSLSGFQIPDDWNDGDFAEENAGFTSPKKRLSANNEKKNRPLTKSSSLRFPEETFPLRNSSINTSKSKWMKNKQSRMQVDNFD</sequence>
<keyword evidence="2" id="KW-1133">Transmembrane helix</keyword>
<evidence type="ECO:0000256" key="1">
    <source>
        <dbReference type="SAM" id="MobiDB-lite"/>
    </source>
</evidence>
<feature type="region of interest" description="Disordered" evidence="1">
    <location>
        <begin position="563"/>
        <end position="583"/>
    </location>
</feature>
<gene>
    <name evidence="3" type="ORF">HK099_005249</name>
</gene>
<feature type="region of interest" description="Disordered" evidence="1">
    <location>
        <begin position="683"/>
        <end position="749"/>
    </location>
</feature>
<feature type="transmembrane region" description="Helical" evidence="2">
    <location>
        <begin position="128"/>
        <end position="150"/>
    </location>
</feature>
<comment type="caution">
    <text evidence="3">The sequence shown here is derived from an EMBL/GenBank/DDBJ whole genome shotgun (WGS) entry which is preliminary data.</text>
</comment>
<feature type="transmembrane region" description="Helical" evidence="2">
    <location>
        <begin position="222"/>
        <end position="241"/>
    </location>
</feature>
<dbReference type="CDD" id="cd06174">
    <property type="entry name" value="MFS"/>
    <property type="match status" value="1"/>
</dbReference>
<reference evidence="3" key="1">
    <citation type="submission" date="2020-05" db="EMBL/GenBank/DDBJ databases">
        <title>Phylogenomic resolution of chytrid fungi.</title>
        <authorList>
            <person name="Stajich J.E."/>
            <person name="Amses K."/>
            <person name="Simmons R."/>
            <person name="Seto K."/>
            <person name="Myers J."/>
            <person name="Bonds A."/>
            <person name="Quandt C.A."/>
            <person name="Barry K."/>
            <person name="Liu P."/>
            <person name="Grigoriev I."/>
            <person name="Longcore J.E."/>
            <person name="James T.Y."/>
        </authorList>
    </citation>
    <scope>NUCLEOTIDE SEQUENCE</scope>
    <source>
        <strain evidence="3">JEL0476</strain>
    </source>
</reference>
<feature type="transmembrane region" description="Helical" evidence="2">
    <location>
        <begin position="185"/>
        <end position="202"/>
    </location>
</feature>
<keyword evidence="4" id="KW-1185">Reference proteome</keyword>
<feature type="transmembrane region" description="Helical" evidence="2">
    <location>
        <begin position="288"/>
        <end position="306"/>
    </location>
</feature>
<dbReference type="AlphaFoldDB" id="A0AAD5Y473"/>
<evidence type="ECO:0000313" key="3">
    <source>
        <dbReference type="EMBL" id="KAJ3228239.1"/>
    </source>
</evidence>
<feature type="transmembrane region" description="Helical" evidence="2">
    <location>
        <begin position="28"/>
        <end position="49"/>
    </location>
</feature>
<keyword evidence="2" id="KW-0812">Transmembrane</keyword>
<dbReference type="EMBL" id="JADGJW010000004">
    <property type="protein sequence ID" value="KAJ3228239.1"/>
    <property type="molecule type" value="Genomic_DNA"/>
</dbReference>
<feature type="compositionally biased region" description="Polar residues" evidence="1">
    <location>
        <begin position="723"/>
        <end position="733"/>
    </location>
</feature>
<proteinExistence type="predicted"/>
<feature type="transmembrane region" description="Helical" evidence="2">
    <location>
        <begin position="318"/>
        <end position="339"/>
    </location>
</feature>
<name>A0AAD5Y473_9FUNG</name>
<dbReference type="Proteomes" id="UP001211065">
    <property type="component" value="Unassembled WGS sequence"/>
</dbReference>
<organism evidence="3 4">
    <name type="scientific">Clydaea vesicula</name>
    <dbReference type="NCBI Taxonomy" id="447962"/>
    <lineage>
        <taxon>Eukaryota</taxon>
        <taxon>Fungi</taxon>
        <taxon>Fungi incertae sedis</taxon>
        <taxon>Chytridiomycota</taxon>
        <taxon>Chytridiomycota incertae sedis</taxon>
        <taxon>Chytridiomycetes</taxon>
        <taxon>Lobulomycetales</taxon>
        <taxon>Lobulomycetaceae</taxon>
        <taxon>Clydaea</taxon>
    </lineage>
</organism>
<keyword evidence="2" id="KW-0472">Membrane</keyword>
<protein>
    <submittedName>
        <fullName evidence="3">Uncharacterized protein</fullName>
    </submittedName>
</protein>
<accession>A0AAD5Y473</accession>
<feature type="transmembrane region" description="Helical" evidence="2">
    <location>
        <begin position="156"/>
        <end position="173"/>
    </location>
</feature>
<feature type="transmembrane region" description="Helical" evidence="2">
    <location>
        <begin position="61"/>
        <end position="81"/>
    </location>
</feature>
<feature type="transmembrane region" description="Helical" evidence="2">
    <location>
        <begin position="6"/>
        <end position="21"/>
    </location>
</feature>
<evidence type="ECO:0000256" key="2">
    <source>
        <dbReference type="SAM" id="Phobius"/>
    </source>
</evidence>
<feature type="transmembrane region" description="Helical" evidence="2">
    <location>
        <begin position="262"/>
        <end position="282"/>
    </location>
</feature>
<feature type="transmembrane region" description="Helical" evidence="2">
    <location>
        <begin position="351"/>
        <end position="373"/>
    </location>
</feature>
<evidence type="ECO:0000313" key="4">
    <source>
        <dbReference type="Proteomes" id="UP001211065"/>
    </source>
</evidence>